<gene>
    <name evidence="2" type="ORF">AKJ29_15275</name>
</gene>
<comment type="caution">
    <text evidence="2">The sequence shown here is derived from an EMBL/GenBank/DDBJ whole genome shotgun (WGS) entry which is preliminary data.</text>
</comment>
<feature type="transmembrane region" description="Helical" evidence="1">
    <location>
        <begin position="43"/>
        <end position="64"/>
    </location>
</feature>
<keyword evidence="1" id="KW-1133">Transmembrane helix</keyword>
<dbReference type="EMBL" id="LKBA01000004">
    <property type="protein sequence ID" value="KPN64023.1"/>
    <property type="molecule type" value="Genomic_DNA"/>
</dbReference>
<dbReference type="AlphaFoldDB" id="A0A0P7JRH8"/>
<proteinExistence type="predicted"/>
<accession>A0A0P7JRH8</accession>
<name>A0A0P7JRH8_9RHOB</name>
<dbReference type="RefSeq" id="WP_055187868.1">
    <property type="nucleotide sequence ID" value="NZ_FPBS01000035.1"/>
</dbReference>
<organism evidence="2 3">
    <name type="scientific">Aliiroseovarius crassostreae</name>
    <dbReference type="NCBI Taxonomy" id="154981"/>
    <lineage>
        <taxon>Bacteria</taxon>
        <taxon>Pseudomonadati</taxon>
        <taxon>Pseudomonadota</taxon>
        <taxon>Alphaproteobacteria</taxon>
        <taxon>Rhodobacterales</taxon>
        <taxon>Paracoccaceae</taxon>
        <taxon>Aliiroseovarius</taxon>
    </lineage>
</organism>
<reference evidence="2 3" key="1">
    <citation type="submission" date="2015-09" db="EMBL/GenBank/DDBJ databases">
        <title>Draft genome sequence of Aliiroseovarius crassostreae CV919-312TSm, the causative agent of Roseovarius Oyster Disease (formerly Juvenile Oyster Disease).</title>
        <authorList>
            <person name="Kessner L."/>
            <person name="Spinard E."/>
            <person name="Nelson D."/>
        </authorList>
    </citation>
    <scope>NUCLEOTIDE SEQUENCE [LARGE SCALE GENOMIC DNA]</scope>
    <source>
        <strain evidence="2 3">CV919-312</strain>
    </source>
</reference>
<dbReference type="Proteomes" id="UP000050471">
    <property type="component" value="Unassembled WGS sequence"/>
</dbReference>
<sequence length="129" mass="15122">MVRFSQDFLWAAGLGFLAFHLAFRAHYEFVWTDLYDMHPLLELLWAGPVLIAACYVQVVLHLWFAWWRTGAHAAHIVAAALVFGVYWTTSYPVLTAAMWRMGQFPEYRVFIFSYMSDGGWPPERWPMQQ</sequence>
<evidence type="ECO:0000313" key="3">
    <source>
        <dbReference type="Proteomes" id="UP000050471"/>
    </source>
</evidence>
<keyword evidence="1" id="KW-0812">Transmembrane</keyword>
<evidence type="ECO:0000256" key="1">
    <source>
        <dbReference type="SAM" id="Phobius"/>
    </source>
</evidence>
<evidence type="ECO:0000313" key="2">
    <source>
        <dbReference type="EMBL" id="KPN64023.1"/>
    </source>
</evidence>
<protein>
    <submittedName>
        <fullName evidence="2">Uncharacterized protein</fullName>
    </submittedName>
</protein>
<keyword evidence="3" id="KW-1185">Reference proteome</keyword>
<feature type="transmembrane region" description="Helical" evidence="1">
    <location>
        <begin position="76"/>
        <end position="99"/>
    </location>
</feature>
<keyword evidence="1" id="KW-0472">Membrane</keyword>